<gene>
    <name evidence="8" type="primary">TPHA0C01400</name>
    <name evidence="8" type="ordered locus">TPHA_0C01400</name>
</gene>
<feature type="chain" id="PRO_5003508585" description="ER membrane protein complex subunit 5" evidence="7">
    <location>
        <begin position="20"/>
        <end position="137"/>
    </location>
</feature>
<dbReference type="InterPro" id="IPR053279">
    <property type="entry name" value="EMC_subunit"/>
</dbReference>
<dbReference type="eggNOG" id="ENOG502S8V0">
    <property type="taxonomic scope" value="Eukaryota"/>
</dbReference>
<sequence>MGSLSKGLIVVSLLQLFHAGFSSSEFQQLLKTQQLHKYLNEAGLPLDIKLEVFMGLIIFVIGIFLSFEKLQFQPIELTRPTVITGEYLSDIRYRKATNVENLTGSNLEGQIIYTSNLTDVHQKRKECRDWMNENTAK</sequence>
<organism evidence="8 9">
    <name type="scientific">Tetrapisispora phaffii (strain ATCC 24235 / CBS 4417 / NBRC 1672 / NRRL Y-8282 / UCD 70-5)</name>
    <name type="common">Yeast</name>
    <name type="synonym">Fabospora phaffii</name>
    <dbReference type="NCBI Taxonomy" id="1071381"/>
    <lineage>
        <taxon>Eukaryota</taxon>
        <taxon>Fungi</taxon>
        <taxon>Dikarya</taxon>
        <taxon>Ascomycota</taxon>
        <taxon>Saccharomycotina</taxon>
        <taxon>Saccharomycetes</taxon>
        <taxon>Saccharomycetales</taxon>
        <taxon>Saccharomycetaceae</taxon>
        <taxon>Tetrapisispora</taxon>
    </lineage>
</organism>
<keyword evidence="7" id="KW-0732">Signal</keyword>
<keyword evidence="3 6" id="KW-0812">Transmembrane</keyword>
<evidence type="ECO:0000256" key="2">
    <source>
        <dbReference type="ARBA" id="ARBA00006109"/>
    </source>
</evidence>
<dbReference type="PANTHER" id="PTHR28144:SF1">
    <property type="entry name" value="ER MEMBRANE PROTEIN COMPLEX SUBUNIT 5"/>
    <property type="match status" value="1"/>
</dbReference>
<feature type="signal peptide" evidence="7">
    <location>
        <begin position="1"/>
        <end position="19"/>
    </location>
</feature>
<dbReference type="GeneID" id="11533943"/>
<dbReference type="OrthoDB" id="44756at2759"/>
<comment type="similarity">
    <text evidence="2">Belongs to the membrane magnesium transporter (TC 1.A.67) family.</text>
</comment>
<dbReference type="Proteomes" id="UP000005666">
    <property type="component" value="Chromosome 3"/>
</dbReference>
<dbReference type="GO" id="GO:0034975">
    <property type="term" value="P:protein folding in endoplasmic reticulum"/>
    <property type="evidence" value="ECO:0007669"/>
    <property type="project" value="TreeGrafter"/>
</dbReference>
<reference evidence="8 9" key="1">
    <citation type="journal article" date="2011" name="Proc. Natl. Acad. Sci. U.S.A.">
        <title>Evolutionary erosion of yeast sex chromosomes by mating-type switching accidents.</title>
        <authorList>
            <person name="Gordon J.L."/>
            <person name="Armisen D."/>
            <person name="Proux-Wera E."/>
            <person name="Oheigeartaigh S.S."/>
            <person name="Byrne K.P."/>
            <person name="Wolfe K.H."/>
        </authorList>
    </citation>
    <scope>NUCLEOTIDE SEQUENCE [LARGE SCALE GENOMIC DNA]</scope>
    <source>
        <strain evidence="9">ATCC 24235 / CBS 4417 / NBRC 1672 / NRRL Y-8282 / UCD 70-5</strain>
    </source>
</reference>
<evidence type="ECO:0000313" key="9">
    <source>
        <dbReference type="Proteomes" id="UP000005666"/>
    </source>
</evidence>
<dbReference type="GO" id="GO:0032977">
    <property type="term" value="F:membrane insertase activity"/>
    <property type="evidence" value="ECO:0007669"/>
    <property type="project" value="EnsemblFungi"/>
</dbReference>
<evidence type="ECO:0000256" key="1">
    <source>
        <dbReference type="ARBA" id="ARBA00004127"/>
    </source>
</evidence>
<evidence type="ECO:0000256" key="4">
    <source>
        <dbReference type="ARBA" id="ARBA00022989"/>
    </source>
</evidence>
<evidence type="ECO:0000313" key="8">
    <source>
        <dbReference type="EMBL" id="CCE62296.1"/>
    </source>
</evidence>
<dbReference type="GO" id="GO:0072546">
    <property type="term" value="C:EMC complex"/>
    <property type="evidence" value="ECO:0007669"/>
    <property type="project" value="EnsemblFungi"/>
</dbReference>
<dbReference type="AlphaFoldDB" id="G8BRC0"/>
<keyword evidence="9" id="KW-1185">Reference proteome</keyword>
<dbReference type="KEGG" id="tpf:TPHA_0C01400"/>
<dbReference type="GO" id="GO:0045050">
    <property type="term" value="P:protein insertion into ER membrane by stop-transfer membrane-anchor sequence"/>
    <property type="evidence" value="ECO:0007669"/>
    <property type="project" value="EnsemblFungi"/>
</dbReference>
<protein>
    <recommendedName>
        <fullName evidence="10">ER membrane protein complex subunit 5</fullName>
    </recommendedName>
</protein>
<evidence type="ECO:0000256" key="5">
    <source>
        <dbReference type="ARBA" id="ARBA00023136"/>
    </source>
</evidence>
<evidence type="ECO:0000256" key="6">
    <source>
        <dbReference type="SAM" id="Phobius"/>
    </source>
</evidence>
<evidence type="ECO:0000256" key="3">
    <source>
        <dbReference type="ARBA" id="ARBA00022692"/>
    </source>
</evidence>
<dbReference type="PANTHER" id="PTHR28144">
    <property type="entry name" value="ER MEMBRANE PROTEIN COMPLEX SUBUNIT 5"/>
    <property type="match status" value="1"/>
</dbReference>
<dbReference type="EMBL" id="HE612858">
    <property type="protein sequence ID" value="CCE62296.1"/>
    <property type="molecule type" value="Genomic_DNA"/>
</dbReference>
<keyword evidence="4 6" id="KW-1133">Transmembrane helix</keyword>
<proteinExistence type="inferred from homology"/>
<evidence type="ECO:0000256" key="7">
    <source>
        <dbReference type="SAM" id="SignalP"/>
    </source>
</evidence>
<name>G8BRC0_TETPH</name>
<dbReference type="OMA" id="STHYHTD"/>
<dbReference type="Pfam" id="PF10270">
    <property type="entry name" value="MMgT"/>
    <property type="match status" value="1"/>
</dbReference>
<dbReference type="STRING" id="1071381.G8BRC0"/>
<comment type="subcellular location">
    <subcellularLocation>
        <location evidence="1">Endomembrane system</location>
        <topology evidence="1">Multi-pass membrane protein</topology>
    </subcellularLocation>
</comment>
<dbReference type="GO" id="GO:0006644">
    <property type="term" value="P:phospholipid metabolic process"/>
    <property type="evidence" value="ECO:0007669"/>
    <property type="project" value="EnsemblFungi"/>
</dbReference>
<feature type="transmembrane region" description="Helical" evidence="6">
    <location>
        <begin position="48"/>
        <end position="67"/>
    </location>
</feature>
<evidence type="ECO:0008006" key="10">
    <source>
        <dbReference type="Google" id="ProtNLM"/>
    </source>
</evidence>
<keyword evidence="5 6" id="KW-0472">Membrane</keyword>
<dbReference type="GO" id="GO:0015914">
    <property type="term" value="P:phospholipid transport"/>
    <property type="evidence" value="ECO:0007669"/>
    <property type="project" value="EnsemblFungi"/>
</dbReference>
<dbReference type="HOGENOM" id="CLU_132206_1_0_1"/>
<dbReference type="RefSeq" id="XP_003684730.1">
    <property type="nucleotide sequence ID" value="XM_003684682.1"/>
</dbReference>
<dbReference type="InterPro" id="IPR018937">
    <property type="entry name" value="MMgT"/>
</dbReference>
<accession>G8BRC0</accession>